<dbReference type="Proteomes" id="UP000816034">
    <property type="component" value="Unassembled WGS sequence"/>
</dbReference>
<accession>A0AA88GLX9</accession>
<dbReference type="InterPro" id="IPR001810">
    <property type="entry name" value="F-box_dom"/>
</dbReference>
<evidence type="ECO:0000313" key="2">
    <source>
        <dbReference type="EMBL" id="KAG2383461.1"/>
    </source>
</evidence>
<reference evidence="2 3" key="1">
    <citation type="journal article" date="2018" name="BMC Genomics">
        <title>The genome of Naegleria lovaniensis, the basis for a comparative approach to unravel pathogenicity factors of the human pathogenic amoeba N. fowleri.</title>
        <authorList>
            <person name="Liechti N."/>
            <person name="Schurch N."/>
            <person name="Bruggmann R."/>
            <person name="Wittwer M."/>
        </authorList>
    </citation>
    <scope>NUCLEOTIDE SEQUENCE [LARGE SCALE GENOMIC DNA]</scope>
    <source>
        <strain evidence="2 3">ATCC 30569</strain>
    </source>
</reference>
<dbReference type="InterPro" id="IPR027038">
    <property type="entry name" value="RanGap"/>
</dbReference>
<dbReference type="InterPro" id="IPR001611">
    <property type="entry name" value="Leu-rich_rpt"/>
</dbReference>
<dbReference type="PANTHER" id="PTHR24113:SF15">
    <property type="entry name" value="NACHT DOMAIN-CONTAINING PROTEIN"/>
    <property type="match status" value="1"/>
</dbReference>
<dbReference type="Pfam" id="PF13516">
    <property type="entry name" value="LRR_6"/>
    <property type="match status" value="5"/>
</dbReference>
<name>A0AA88GLX9_NAELO</name>
<dbReference type="InterPro" id="IPR006553">
    <property type="entry name" value="Leu-rich_rpt_Cys-con_subtyp"/>
</dbReference>
<dbReference type="RefSeq" id="XP_044549140.1">
    <property type="nucleotide sequence ID" value="XM_044693738.1"/>
</dbReference>
<dbReference type="GeneID" id="68096587"/>
<dbReference type="GO" id="GO:0048471">
    <property type="term" value="C:perinuclear region of cytoplasm"/>
    <property type="evidence" value="ECO:0007669"/>
    <property type="project" value="TreeGrafter"/>
</dbReference>
<protein>
    <recommendedName>
        <fullName evidence="1">F-box domain-containing protein</fullName>
    </recommendedName>
</protein>
<dbReference type="InterPro" id="IPR032675">
    <property type="entry name" value="LRR_dom_sf"/>
</dbReference>
<dbReference type="EMBL" id="PYSW02000020">
    <property type="protein sequence ID" value="KAG2383461.1"/>
    <property type="molecule type" value="Genomic_DNA"/>
</dbReference>
<feature type="domain" description="F-box" evidence="1">
    <location>
        <begin position="25"/>
        <end position="55"/>
    </location>
</feature>
<dbReference type="AlphaFoldDB" id="A0AA88GLX9"/>
<dbReference type="GO" id="GO:0031267">
    <property type="term" value="F:small GTPase binding"/>
    <property type="evidence" value="ECO:0007669"/>
    <property type="project" value="TreeGrafter"/>
</dbReference>
<keyword evidence="3" id="KW-1185">Reference proteome</keyword>
<dbReference type="GO" id="GO:0005634">
    <property type="term" value="C:nucleus"/>
    <property type="evidence" value="ECO:0007669"/>
    <property type="project" value="TreeGrafter"/>
</dbReference>
<dbReference type="CDD" id="cd09917">
    <property type="entry name" value="F-box_SF"/>
    <property type="match status" value="1"/>
</dbReference>
<evidence type="ECO:0000313" key="3">
    <source>
        <dbReference type="Proteomes" id="UP000816034"/>
    </source>
</evidence>
<dbReference type="Pfam" id="PF12937">
    <property type="entry name" value="F-box-like"/>
    <property type="match status" value="1"/>
</dbReference>
<gene>
    <name evidence="2" type="ORF">C9374_004132</name>
</gene>
<organism evidence="2 3">
    <name type="scientific">Naegleria lovaniensis</name>
    <name type="common">Amoeba</name>
    <dbReference type="NCBI Taxonomy" id="51637"/>
    <lineage>
        <taxon>Eukaryota</taxon>
        <taxon>Discoba</taxon>
        <taxon>Heterolobosea</taxon>
        <taxon>Tetramitia</taxon>
        <taxon>Eutetramitia</taxon>
        <taxon>Vahlkampfiidae</taxon>
        <taxon>Naegleria</taxon>
    </lineage>
</organism>
<comment type="caution">
    <text evidence="2">The sequence shown here is derived from an EMBL/GenBank/DDBJ whole genome shotgun (WGS) entry which is preliminary data.</text>
</comment>
<dbReference type="Gene3D" id="1.20.1280.50">
    <property type="match status" value="1"/>
</dbReference>
<dbReference type="PANTHER" id="PTHR24113">
    <property type="entry name" value="RAN GTPASE-ACTIVATING PROTEIN 1"/>
    <property type="match status" value="1"/>
</dbReference>
<dbReference type="SUPFAM" id="SSF52047">
    <property type="entry name" value="RNI-like"/>
    <property type="match status" value="1"/>
</dbReference>
<dbReference type="GO" id="GO:0005829">
    <property type="term" value="C:cytosol"/>
    <property type="evidence" value="ECO:0007669"/>
    <property type="project" value="TreeGrafter"/>
</dbReference>
<sequence>MGQQASATDHSLDESLASYAPSCFPDEVCLQIMSFLELDTIHHCFLVSKQWSWIAREIPISPNLKRLGNLERRLKLMSKCHCMNITSLDLSQQFIGTSSTRALQNIVRSEYASRLKELNLNDNYRKVGDEAFQRIAKSTALQNLEILSANGCNITDSGVIALSQSATLSKLRELRLMGNQISEYGVRSLSTSKSMSNLQVLDLSHSWIGPKGAEYLAQGNAKFTELHLLFGHIEDRGAMAIAQSPQMCNLTILNLDANSIENAGALALAGSEF</sequence>
<dbReference type="Gene3D" id="3.80.10.10">
    <property type="entry name" value="Ribonuclease Inhibitor"/>
    <property type="match status" value="1"/>
</dbReference>
<dbReference type="GO" id="GO:0005096">
    <property type="term" value="F:GTPase activator activity"/>
    <property type="evidence" value="ECO:0007669"/>
    <property type="project" value="InterPro"/>
</dbReference>
<dbReference type="GO" id="GO:0006913">
    <property type="term" value="P:nucleocytoplasmic transport"/>
    <property type="evidence" value="ECO:0007669"/>
    <property type="project" value="TreeGrafter"/>
</dbReference>
<dbReference type="SMART" id="SM00367">
    <property type="entry name" value="LRR_CC"/>
    <property type="match status" value="5"/>
</dbReference>
<proteinExistence type="predicted"/>
<evidence type="ECO:0000259" key="1">
    <source>
        <dbReference type="Pfam" id="PF12937"/>
    </source>
</evidence>